<protein>
    <recommendedName>
        <fullName evidence="5">HTH arsR-type domain-containing protein</fullName>
    </recommendedName>
</protein>
<dbReference type="EMBL" id="BAAAOS010000048">
    <property type="protein sequence ID" value="GAA1600013.1"/>
    <property type="molecule type" value="Genomic_DNA"/>
</dbReference>
<evidence type="ECO:0000256" key="4">
    <source>
        <dbReference type="SAM" id="MobiDB-lite"/>
    </source>
</evidence>
<keyword evidence="7" id="KW-1185">Reference proteome</keyword>
<gene>
    <name evidence="6" type="ORF">GCM10009789_62730</name>
</gene>
<keyword evidence="3" id="KW-0804">Transcription</keyword>
<dbReference type="InterPro" id="IPR051081">
    <property type="entry name" value="HTH_MetalResp_TranReg"/>
</dbReference>
<dbReference type="PANTHER" id="PTHR33154:SF33">
    <property type="entry name" value="TRANSCRIPTIONAL REPRESSOR SDPR"/>
    <property type="match status" value="1"/>
</dbReference>
<feature type="domain" description="HTH arsR-type" evidence="5">
    <location>
        <begin position="12"/>
        <end position="108"/>
    </location>
</feature>
<evidence type="ECO:0000259" key="5">
    <source>
        <dbReference type="PROSITE" id="PS50987"/>
    </source>
</evidence>
<dbReference type="PROSITE" id="PS50987">
    <property type="entry name" value="HTH_ARSR_2"/>
    <property type="match status" value="1"/>
</dbReference>
<evidence type="ECO:0000256" key="3">
    <source>
        <dbReference type="ARBA" id="ARBA00023163"/>
    </source>
</evidence>
<dbReference type="Proteomes" id="UP001500393">
    <property type="component" value="Unassembled WGS sequence"/>
</dbReference>
<sequence length="251" mass="27756">MAINSPVPDYELDETTELTTVAQVRAISDPLRTTILGLLHERAATVTELAAAVKRPKSTVAHHVKVLADAGLLKVVRTRRVRAIEERYYGRTARMFYVGLGRHVDGVDLPPDFNDFEVAAKESVAAYEAGQMRSFIRHARISAERAAEFWQRIDEAIHEFDRLPRSGETAYGFTVGLYPMLDYPVLPPKSDDQGSRSLHEQQIAPPSWPPWTRSPASEPAGAGPLSSDGGPVSDRRLSSHEARRGSTEEIS</sequence>
<organism evidence="6 7">
    <name type="scientific">Kribbella sancticallisti</name>
    <dbReference type="NCBI Taxonomy" id="460087"/>
    <lineage>
        <taxon>Bacteria</taxon>
        <taxon>Bacillati</taxon>
        <taxon>Actinomycetota</taxon>
        <taxon>Actinomycetes</taxon>
        <taxon>Propionibacteriales</taxon>
        <taxon>Kribbellaceae</taxon>
        <taxon>Kribbella</taxon>
    </lineage>
</organism>
<evidence type="ECO:0000256" key="2">
    <source>
        <dbReference type="ARBA" id="ARBA00023125"/>
    </source>
</evidence>
<dbReference type="InterPro" id="IPR011991">
    <property type="entry name" value="ArsR-like_HTH"/>
</dbReference>
<dbReference type="Pfam" id="PF12840">
    <property type="entry name" value="HTH_20"/>
    <property type="match status" value="1"/>
</dbReference>
<keyword evidence="1" id="KW-0805">Transcription regulation</keyword>
<dbReference type="SMART" id="SM00418">
    <property type="entry name" value="HTH_ARSR"/>
    <property type="match status" value="1"/>
</dbReference>
<dbReference type="PANTHER" id="PTHR33154">
    <property type="entry name" value="TRANSCRIPTIONAL REGULATOR, ARSR FAMILY"/>
    <property type="match status" value="1"/>
</dbReference>
<dbReference type="Gene3D" id="1.10.10.10">
    <property type="entry name" value="Winged helix-like DNA-binding domain superfamily/Winged helix DNA-binding domain"/>
    <property type="match status" value="1"/>
</dbReference>
<evidence type="ECO:0000313" key="7">
    <source>
        <dbReference type="Proteomes" id="UP001500393"/>
    </source>
</evidence>
<evidence type="ECO:0000256" key="1">
    <source>
        <dbReference type="ARBA" id="ARBA00023015"/>
    </source>
</evidence>
<reference evidence="7" key="1">
    <citation type="journal article" date="2019" name="Int. J. Syst. Evol. Microbiol.">
        <title>The Global Catalogue of Microorganisms (GCM) 10K type strain sequencing project: providing services to taxonomists for standard genome sequencing and annotation.</title>
        <authorList>
            <consortium name="The Broad Institute Genomics Platform"/>
            <consortium name="The Broad Institute Genome Sequencing Center for Infectious Disease"/>
            <person name="Wu L."/>
            <person name="Ma J."/>
        </authorList>
    </citation>
    <scope>NUCLEOTIDE SEQUENCE [LARGE SCALE GENOMIC DNA]</scope>
    <source>
        <strain evidence="7">JCM 14969</strain>
    </source>
</reference>
<feature type="compositionally biased region" description="Basic and acidic residues" evidence="4">
    <location>
        <begin position="189"/>
        <end position="199"/>
    </location>
</feature>
<dbReference type="SUPFAM" id="SSF46785">
    <property type="entry name" value="Winged helix' DNA-binding domain"/>
    <property type="match status" value="1"/>
</dbReference>
<name>A0ABP4Q558_9ACTN</name>
<comment type="caution">
    <text evidence="6">The sequence shown here is derived from an EMBL/GenBank/DDBJ whole genome shotgun (WGS) entry which is preliminary data.</text>
</comment>
<dbReference type="InterPro" id="IPR001845">
    <property type="entry name" value="HTH_ArsR_DNA-bd_dom"/>
</dbReference>
<dbReference type="CDD" id="cd00090">
    <property type="entry name" value="HTH_ARSR"/>
    <property type="match status" value="1"/>
</dbReference>
<dbReference type="InterPro" id="IPR036388">
    <property type="entry name" value="WH-like_DNA-bd_sf"/>
</dbReference>
<keyword evidence="2" id="KW-0238">DNA-binding</keyword>
<evidence type="ECO:0000313" key="6">
    <source>
        <dbReference type="EMBL" id="GAA1600013.1"/>
    </source>
</evidence>
<feature type="region of interest" description="Disordered" evidence="4">
    <location>
        <begin position="186"/>
        <end position="251"/>
    </location>
</feature>
<proteinExistence type="predicted"/>
<feature type="compositionally biased region" description="Basic and acidic residues" evidence="4">
    <location>
        <begin position="233"/>
        <end position="251"/>
    </location>
</feature>
<dbReference type="InterPro" id="IPR036390">
    <property type="entry name" value="WH_DNA-bd_sf"/>
</dbReference>
<accession>A0ABP4Q558</accession>
<dbReference type="RefSeq" id="WP_344220309.1">
    <property type="nucleotide sequence ID" value="NZ_BAAAOS010000048.1"/>
</dbReference>